<feature type="transmembrane region" description="Helical" evidence="6">
    <location>
        <begin position="221"/>
        <end position="246"/>
    </location>
</feature>
<keyword evidence="5 6" id="KW-0472">Membrane</keyword>
<feature type="transmembrane region" description="Helical" evidence="6">
    <location>
        <begin position="6"/>
        <end position="26"/>
    </location>
</feature>
<evidence type="ECO:0000313" key="9">
    <source>
        <dbReference type="Proteomes" id="UP000663505"/>
    </source>
</evidence>
<sequence length="486" mass="53296">MSVGASGASVVMIAGLLVVGILYGGFREYMTPHIPHDDWLGKRAVFEGQITQVYQNPGSTAVYLVVHRIEFEDNREQVAIRAYLRVSGQAEPLTPGEDIRVSGILGFRPAQSTQTAIPLQAPTYAITGKLQSVRRGQPWLVRIRDEWLQNGAASARVTPAHQQLAASIVFGADNLSETVKAAFLAAGLMHVLAASGANIVLLELTLEYTAYPIWRRLRLPFWMWSLFLIVIIWVFAGMCAFQVSIVRAAIMATYRWFGAAVGRRSSVSMSLAAAALIMAVTAPSSMLTPSAWLSFMATGAIAQSLLKVNPVRQKVRMPVLVTDKEPPSSGRKVNLWTALQGLGWLTQKGLMSLWGSLRITLSVELVVTPLVLVLFSQITPYSVLANVLCEPLIALLLPLSLLWLSLSAMTSMMGFISLAANSVGFLENELVGGLEHIVEGIAAWPGALWTVRGVPGWWVLLYYLLLTIVKWGIRNWREFGFRQHVS</sequence>
<keyword evidence="2" id="KW-1003">Cell membrane</keyword>
<dbReference type="InterPro" id="IPR004477">
    <property type="entry name" value="ComEC_N"/>
</dbReference>
<dbReference type="EMBL" id="CP071182">
    <property type="protein sequence ID" value="QSO46127.1"/>
    <property type="molecule type" value="Genomic_DNA"/>
</dbReference>
<evidence type="ECO:0000256" key="1">
    <source>
        <dbReference type="ARBA" id="ARBA00004651"/>
    </source>
</evidence>
<evidence type="ECO:0000259" key="7">
    <source>
        <dbReference type="Pfam" id="PF03772"/>
    </source>
</evidence>
<gene>
    <name evidence="8" type="ORF">JZ786_16595</name>
</gene>
<dbReference type="AlphaFoldDB" id="A0A9X7Z5A2"/>
<organism evidence="8 9">
    <name type="scientific">Alicyclobacillus mengziensis</name>
    <dbReference type="NCBI Taxonomy" id="2931921"/>
    <lineage>
        <taxon>Bacteria</taxon>
        <taxon>Bacillati</taxon>
        <taxon>Bacillota</taxon>
        <taxon>Bacilli</taxon>
        <taxon>Bacillales</taxon>
        <taxon>Alicyclobacillaceae</taxon>
        <taxon>Alicyclobacillus</taxon>
    </lineage>
</organism>
<feature type="domain" description="ComEC/Rec2-related protein" evidence="7">
    <location>
        <begin position="172"/>
        <end position="471"/>
    </location>
</feature>
<dbReference type="PANTHER" id="PTHR30619">
    <property type="entry name" value="DNA INTERNALIZATION/COMPETENCE PROTEIN COMEC/REC2"/>
    <property type="match status" value="1"/>
</dbReference>
<evidence type="ECO:0000256" key="3">
    <source>
        <dbReference type="ARBA" id="ARBA00022692"/>
    </source>
</evidence>
<evidence type="ECO:0000256" key="6">
    <source>
        <dbReference type="SAM" id="Phobius"/>
    </source>
</evidence>
<feature type="transmembrane region" description="Helical" evidence="6">
    <location>
        <begin position="181"/>
        <end position="201"/>
    </location>
</feature>
<feature type="transmembrane region" description="Helical" evidence="6">
    <location>
        <begin position="267"/>
        <end position="285"/>
    </location>
</feature>
<dbReference type="NCBIfam" id="TIGR00360">
    <property type="entry name" value="ComEC_N-term"/>
    <property type="match status" value="1"/>
</dbReference>
<feature type="transmembrane region" description="Helical" evidence="6">
    <location>
        <begin position="357"/>
        <end position="375"/>
    </location>
</feature>
<dbReference type="KEGG" id="afx:JZ786_16595"/>
<evidence type="ECO:0000313" key="8">
    <source>
        <dbReference type="EMBL" id="QSO46127.1"/>
    </source>
</evidence>
<evidence type="ECO:0000256" key="5">
    <source>
        <dbReference type="ARBA" id="ARBA00023136"/>
    </source>
</evidence>
<feature type="transmembrane region" description="Helical" evidence="6">
    <location>
        <begin position="455"/>
        <end position="473"/>
    </location>
</feature>
<keyword evidence="4 6" id="KW-1133">Transmembrane helix</keyword>
<keyword evidence="9" id="KW-1185">Reference proteome</keyword>
<evidence type="ECO:0000256" key="4">
    <source>
        <dbReference type="ARBA" id="ARBA00022989"/>
    </source>
</evidence>
<protein>
    <submittedName>
        <fullName evidence="8">ComEC/Rec2 family competence protein</fullName>
    </submittedName>
</protein>
<accession>A0A9X7Z5A2</accession>
<keyword evidence="3 6" id="KW-0812">Transmembrane</keyword>
<evidence type="ECO:0000256" key="2">
    <source>
        <dbReference type="ARBA" id="ARBA00022475"/>
    </source>
</evidence>
<name>A0A9X7Z5A2_9BACL</name>
<dbReference type="PANTHER" id="PTHR30619:SF1">
    <property type="entry name" value="RECOMBINATION PROTEIN 2"/>
    <property type="match status" value="1"/>
</dbReference>
<dbReference type="RefSeq" id="WP_206655497.1">
    <property type="nucleotide sequence ID" value="NZ_CP071182.1"/>
</dbReference>
<proteinExistence type="predicted"/>
<dbReference type="GO" id="GO:0005886">
    <property type="term" value="C:plasma membrane"/>
    <property type="evidence" value="ECO:0007669"/>
    <property type="project" value="UniProtKB-SubCell"/>
</dbReference>
<comment type="subcellular location">
    <subcellularLocation>
        <location evidence="1">Cell membrane</location>
        <topology evidence="1">Multi-pass membrane protein</topology>
    </subcellularLocation>
</comment>
<dbReference type="Pfam" id="PF03772">
    <property type="entry name" value="Competence"/>
    <property type="match status" value="1"/>
</dbReference>
<reference evidence="8 9" key="1">
    <citation type="submission" date="2021-02" db="EMBL/GenBank/DDBJ databases">
        <title>Alicyclobacillus curvatus sp. nov. and Alicyclobacillus mengziensis sp. nov., two acidophilic bacteria isolated from acid mine drainage.</title>
        <authorList>
            <person name="Huang Y."/>
        </authorList>
    </citation>
    <scope>NUCLEOTIDE SEQUENCE [LARGE SCALE GENOMIC DNA]</scope>
    <source>
        <strain evidence="8 9">S30H14</strain>
    </source>
</reference>
<dbReference type="InterPro" id="IPR052159">
    <property type="entry name" value="Competence_DNA_uptake"/>
</dbReference>
<dbReference type="Proteomes" id="UP000663505">
    <property type="component" value="Chromosome"/>
</dbReference>